<protein>
    <submittedName>
        <fullName evidence="6">ZIP family metal transporter</fullName>
    </submittedName>
</protein>
<dbReference type="Proteomes" id="UP001597106">
    <property type="component" value="Unassembled WGS sequence"/>
</dbReference>
<feature type="transmembrane region" description="Helical" evidence="5">
    <location>
        <begin position="44"/>
        <end position="68"/>
    </location>
</feature>
<dbReference type="InterPro" id="IPR003689">
    <property type="entry name" value="ZIP"/>
</dbReference>
<keyword evidence="4 5" id="KW-0472">Membrane</keyword>
<name>A0ABW3GK37_9PROT</name>
<evidence type="ECO:0000256" key="4">
    <source>
        <dbReference type="ARBA" id="ARBA00023136"/>
    </source>
</evidence>
<evidence type="ECO:0000313" key="7">
    <source>
        <dbReference type="Proteomes" id="UP001597106"/>
    </source>
</evidence>
<feature type="transmembrane region" description="Helical" evidence="5">
    <location>
        <begin position="14"/>
        <end position="37"/>
    </location>
</feature>
<feature type="transmembrane region" description="Helical" evidence="5">
    <location>
        <begin position="226"/>
        <end position="247"/>
    </location>
</feature>
<evidence type="ECO:0000256" key="3">
    <source>
        <dbReference type="ARBA" id="ARBA00022989"/>
    </source>
</evidence>
<reference evidence="7" key="1">
    <citation type="journal article" date="2019" name="Int. J. Syst. Evol. Microbiol.">
        <title>The Global Catalogue of Microorganisms (GCM) 10K type strain sequencing project: providing services to taxonomists for standard genome sequencing and annotation.</title>
        <authorList>
            <consortium name="The Broad Institute Genomics Platform"/>
            <consortium name="The Broad Institute Genome Sequencing Center for Infectious Disease"/>
            <person name="Wu L."/>
            <person name="Ma J."/>
        </authorList>
    </citation>
    <scope>NUCLEOTIDE SEQUENCE [LARGE SCALE GENOMIC DNA]</scope>
    <source>
        <strain evidence="7">CCUG 59685</strain>
    </source>
</reference>
<evidence type="ECO:0000313" key="6">
    <source>
        <dbReference type="EMBL" id="MFD0930038.1"/>
    </source>
</evidence>
<proteinExistence type="predicted"/>
<keyword evidence="3 5" id="KW-1133">Transmembrane helix</keyword>
<dbReference type="PANTHER" id="PTHR16950">
    <property type="entry name" value="ZINC TRANSPORTER SLC39A7 HISTIDINE-RICH MEMBRANE PROTEIN KE4"/>
    <property type="match status" value="1"/>
</dbReference>
<dbReference type="RefSeq" id="WP_379076025.1">
    <property type="nucleotide sequence ID" value="NZ_JBHTJW010000002.1"/>
</dbReference>
<keyword evidence="7" id="KW-1185">Reference proteome</keyword>
<accession>A0ABW3GK37</accession>
<comment type="subcellular location">
    <subcellularLocation>
        <location evidence="1">Membrane</location>
        <topology evidence="1">Multi-pass membrane protein</topology>
    </subcellularLocation>
</comment>
<sequence>MLALTPLLTDISPFTGMMLACLLGGVLSVCVAALFALNAQKHWVPLLVSYAIGALLAAVFLEILPHAIESSPNIEAMTGTMLFGVLLFFTLEKLVLWRHCHGEHCEIHAMHDEAHCPELHPGQPATKKPQGAIKFRLPAAQPSQMIGHPHLHGHAHGHDGGRSGLMIMVGDTFHNFVDGILICAAFMVDMQVGVVTALAIIAHEIPQEVGDFLILLHSGYSKQKAFLFNIGSSLATVLGGIIAYFALHAVQHWVPYILSLAAASMLYVAVADLIPGLHKRTALRDTMNQLLLIVLGVASVALTKWLVEG</sequence>
<dbReference type="PANTHER" id="PTHR16950:SF16">
    <property type="entry name" value="ZINC TRANSPORTER ZIP13"/>
    <property type="match status" value="1"/>
</dbReference>
<comment type="caution">
    <text evidence="6">The sequence shown here is derived from an EMBL/GenBank/DDBJ whole genome shotgun (WGS) entry which is preliminary data.</text>
</comment>
<organism evidence="6 7">
    <name type="scientific">Methylophilus glucosoxydans</name>
    <dbReference type="NCBI Taxonomy" id="752553"/>
    <lineage>
        <taxon>Bacteria</taxon>
        <taxon>Pseudomonadati</taxon>
        <taxon>Pseudomonadota</taxon>
        <taxon>Betaproteobacteria</taxon>
        <taxon>Nitrosomonadales</taxon>
        <taxon>Methylophilaceae</taxon>
        <taxon>Methylophilus</taxon>
    </lineage>
</organism>
<feature type="transmembrane region" description="Helical" evidence="5">
    <location>
        <begin position="253"/>
        <end position="274"/>
    </location>
</feature>
<keyword evidence="2 5" id="KW-0812">Transmembrane</keyword>
<dbReference type="Pfam" id="PF02535">
    <property type="entry name" value="Zip"/>
    <property type="match status" value="1"/>
</dbReference>
<evidence type="ECO:0000256" key="1">
    <source>
        <dbReference type="ARBA" id="ARBA00004141"/>
    </source>
</evidence>
<gene>
    <name evidence="6" type="ORF">ACFQ1T_09635</name>
</gene>
<evidence type="ECO:0000256" key="5">
    <source>
        <dbReference type="SAM" id="Phobius"/>
    </source>
</evidence>
<dbReference type="EMBL" id="JBHTJW010000002">
    <property type="protein sequence ID" value="MFD0930038.1"/>
    <property type="molecule type" value="Genomic_DNA"/>
</dbReference>
<feature type="transmembrane region" description="Helical" evidence="5">
    <location>
        <begin position="286"/>
        <end position="307"/>
    </location>
</feature>
<feature type="transmembrane region" description="Helical" evidence="5">
    <location>
        <begin position="74"/>
        <end position="91"/>
    </location>
</feature>
<evidence type="ECO:0000256" key="2">
    <source>
        <dbReference type="ARBA" id="ARBA00022692"/>
    </source>
</evidence>